<dbReference type="PANTHER" id="PTHR33116:SF84">
    <property type="entry name" value="RNA-DIRECTED DNA POLYMERASE"/>
    <property type="match status" value="1"/>
</dbReference>
<organism evidence="2">
    <name type="scientific">Sesamum angustifolium</name>
    <dbReference type="NCBI Taxonomy" id="2727405"/>
    <lineage>
        <taxon>Eukaryota</taxon>
        <taxon>Viridiplantae</taxon>
        <taxon>Streptophyta</taxon>
        <taxon>Embryophyta</taxon>
        <taxon>Tracheophyta</taxon>
        <taxon>Spermatophyta</taxon>
        <taxon>Magnoliopsida</taxon>
        <taxon>eudicotyledons</taxon>
        <taxon>Gunneridae</taxon>
        <taxon>Pentapetalae</taxon>
        <taxon>asterids</taxon>
        <taxon>lamiids</taxon>
        <taxon>Lamiales</taxon>
        <taxon>Pedaliaceae</taxon>
        <taxon>Sesamum</taxon>
    </lineage>
</organism>
<protein>
    <recommendedName>
        <fullName evidence="1">Reverse transcriptase zinc-binding domain-containing protein</fullName>
    </recommendedName>
</protein>
<dbReference type="PANTHER" id="PTHR33116">
    <property type="entry name" value="REVERSE TRANSCRIPTASE ZINC-BINDING DOMAIN-CONTAINING PROTEIN-RELATED-RELATED"/>
    <property type="match status" value="1"/>
</dbReference>
<evidence type="ECO:0000259" key="1">
    <source>
        <dbReference type="Pfam" id="PF13966"/>
    </source>
</evidence>
<evidence type="ECO:0000313" key="2">
    <source>
        <dbReference type="EMBL" id="KAL0284902.1"/>
    </source>
</evidence>
<name>A0AAW2IT00_9LAMI</name>
<gene>
    <name evidence="2" type="ORF">Sangu_2802200</name>
</gene>
<reference evidence="2" key="2">
    <citation type="journal article" date="2024" name="Plant">
        <title>Genomic evolution and insights into agronomic trait innovations of Sesamum species.</title>
        <authorList>
            <person name="Miao H."/>
            <person name="Wang L."/>
            <person name="Qu L."/>
            <person name="Liu H."/>
            <person name="Sun Y."/>
            <person name="Le M."/>
            <person name="Wang Q."/>
            <person name="Wei S."/>
            <person name="Zheng Y."/>
            <person name="Lin W."/>
            <person name="Duan Y."/>
            <person name="Cao H."/>
            <person name="Xiong S."/>
            <person name="Wang X."/>
            <person name="Wei L."/>
            <person name="Li C."/>
            <person name="Ma Q."/>
            <person name="Ju M."/>
            <person name="Zhao R."/>
            <person name="Li G."/>
            <person name="Mu C."/>
            <person name="Tian Q."/>
            <person name="Mei H."/>
            <person name="Zhang T."/>
            <person name="Gao T."/>
            <person name="Zhang H."/>
        </authorList>
    </citation>
    <scope>NUCLEOTIDE SEQUENCE</scope>
    <source>
        <strain evidence="2">G01</strain>
    </source>
</reference>
<proteinExistence type="predicted"/>
<sequence>MHIGLRYLFYRKESSKPSKHEFGNSFGKDQLDEELEMANLSNFGRTFGMKMDLSVSHQDISEIAARLPPVHHSEPDSIKWNNRTGKFTVQSAVSLIQPSSPHVTWHVLLHGRYKIAKHCFILWLAILEKLSTADKPWITHEVDGCVLCDGQFDESHTHLFFNCRYAKRCLAILHRKVRLQWPYLGWQQGITWASKRWRSNHLVHDASRAVLAALVYHLWIERNNRRFNSTAISAESLVFRVTEDVRMRILSETVIPNLQTIALYRLWKIAWPSGY</sequence>
<reference evidence="2" key="1">
    <citation type="submission" date="2020-06" db="EMBL/GenBank/DDBJ databases">
        <authorList>
            <person name="Li T."/>
            <person name="Hu X."/>
            <person name="Zhang T."/>
            <person name="Song X."/>
            <person name="Zhang H."/>
            <person name="Dai N."/>
            <person name="Sheng W."/>
            <person name="Hou X."/>
            <person name="Wei L."/>
        </authorList>
    </citation>
    <scope>NUCLEOTIDE SEQUENCE</scope>
    <source>
        <strain evidence="2">G01</strain>
        <tissue evidence="2">Leaf</tissue>
    </source>
</reference>
<dbReference type="EMBL" id="JACGWK010001625">
    <property type="protein sequence ID" value="KAL0284902.1"/>
    <property type="molecule type" value="Genomic_DNA"/>
</dbReference>
<feature type="domain" description="Reverse transcriptase zinc-binding" evidence="1">
    <location>
        <begin position="87"/>
        <end position="168"/>
    </location>
</feature>
<accession>A0AAW2IT00</accession>
<comment type="caution">
    <text evidence="2">The sequence shown here is derived from an EMBL/GenBank/DDBJ whole genome shotgun (WGS) entry which is preliminary data.</text>
</comment>
<dbReference type="InterPro" id="IPR026960">
    <property type="entry name" value="RVT-Znf"/>
</dbReference>
<dbReference type="AlphaFoldDB" id="A0AAW2IT00"/>
<dbReference type="Pfam" id="PF13966">
    <property type="entry name" value="zf-RVT"/>
    <property type="match status" value="1"/>
</dbReference>